<keyword evidence="1" id="KW-0479">Metal-binding</keyword>
<feature type="domain" description="C2H2-type" evidence="8">
    <location>
        <begin position="179"/>
        <end position="206"/>
    </location>
</feature>
<feature type="domain" description="C2H2-type" evidence="8">
    <location>
        <begin position="124"/>
        <end position="146"/>
    </location>
</feature>
<dbReference type="Ensembl" id="ENSPMGT00000020922.1">
    <property type="protein sequence ID" value="ENSPMGP00000019631.1"/>
    <property type="gene ID" value="ENSPMGG00000015930.1"/>
</dbReference>
<evidence type="ECO:0000313" key="9">
    <source>
        <dbReference type="Ensembl" id="ENSPMGP00000019631.1"/>
    </source>
</evidence>
<feature type="domain" description="C2H2-type" evidence="8">
    <location>
        <begin position="283"/>
        <end position="310"/>
    </location>
</feature>
<dbReference type="GO" id="GO:0008270">
    <property type="term" value="F:zinc ion binding"/>
    <property type="evidence" value="ECO:0007669"/>
    <property type="project" value="UniProtKB-KW"/>
</dbReference>
<dbReference type="PROSITE" id="PS00028">
    <property type="entry name" value="ZINC_FINGER_C2H2_1"/>
    <property type="match status" value="8"/>
</dbReference>
<feature type="compositionally biased region" description="Low complexity" evidence="7">
    <location>
        <begin position="1"/>
        <end position="22"/>
    </location>
</feature>
<dbReference type="STRING" id="409849.ENSPMGP00000019631"/>
<evidence type="ECO:0000256" key="5">
    <source>
        <dbReference type="ARBA" id="ARBA00023242"/>
    </source>
</evidence>
<dbReference type="GO" id="GO:0043565">
    <property type="term" value="F:sequence-specific DNA binding"/>
    <property type="evidence" value="ECO:0007669"/>
    <property type="project" value="UniProtKB-ARBA"/>
</dbReference>
<keyword evidence="4" id="KW-0862">Zinc</keyword>
<evidence type="ECO:0000256" key="7">
    <source>
        <dbReference type="SAM" id="MobiDB-lite"/>
    </source>
</evidence>
<keyword evidence="3 6" id="KW-0863">Zinc-finger</keyword>
<dbReference type="FunFam" id="3.30.160.60:FF:000446">
    <property type="entry name" value="Zinc finger protein"/>
    <property type="match status" value="1"/>
</dbReference>
<dbReference type="AlphaFoldDB" id="A0A3B4ATG3"/>
<evidence type="ECO:0000256" key="3">
    <source>
        <dbReference type="ARBA" id="ARBA00022771"/>
    </source>
</evidence>
<feature type="domain" description="C2H2-type" evidence="8">
    <location>
        <begin position="311"/>
        <end position="338"/>
    </location>
</feature>
<keyword evidence="10" id="KW-1185">Reference proteome</keyword>
<dbReference type="FunFam" id="3.30.160.60:FF:001732">
    <property type="entry name" value="Zgc:162936"/>
    <property type="match status" value="1"/>
</dbReference>
<evidence type="ECO:0000256" key="4">
    <source>
        <dbReference type="ARBA" id="ARBA00022833"/>
    </source>
</evidence>
<proteinExistence type="predicted"/>
<feature type="domain" description="C2H2-type" evidence="8">
    <location>
        <begin position="151"/>
        <end position="178"/>
    </location>
</feature>
<reference evidence="9" key="2">
    <citation type="submission" date="2025-09" db="UniProtKB">
        <authorList>
            <consortium name="Ensembl"/>
        </authorList>
    </citation>
    <scope>IDENTIFICATION</scope>
</reference>
<feature type="domain" description="C2H2-type" evidence="8">
    <location>
        <begin position="29"/>
        <end position="57"/>
    </location>
</feature>
<dbReference type="InterPro" id="IPR050826">
    <property type="entry name" value="Krueppel_C2H2_ZnFinger"/>
</dbReference>
<keyword evidence="5" id="KW-0539">Nucleus</keyword>
<evidence type="ECO:0000256" key="6">
    <source>
        <dbReference type="PROSITE-ProRule" id="PRU00042"/>
    </source>
</evidence>
<dbReference type="InterPro" id="IPR013087">
    <property type="entry name" value="Znf_C2H2_type"/>
</dbReference>
<evidence type="ECO:0000256" key="2">
    <source>
        <dbReference type="ARBA" id="ARBA00022737"/>
    </source>
</evidence>
<feature type="region of interest" description="Disordered" evidence="7">
    <location>
        <begin position="1"/>
        <end position="25"/>
    </location>
</feature>
<dbReference type="GO" id="GO:0045893">
    <property type="term" value="P:positive regulation of DNA-templated transcription"/>
    <property type="evidence" value="ECO:0007669"/>
    <property type="project" value="UniProtKB-ARBA"/>
</dbReference>
<dbReference type="InterPro" id="IPR036236">
    <property type="entry name" value="Znf_C2H2_sf"/>
</dbReference>
<dbReference type="Pfam" id="PF00096">
    <property type="entry name" value="zf-C2H2"/>
    <property type="match status" value="8"/>
</dbReference>
<dbReference type="FunFam" id="3.30.160.60:FF:000065">
    <property type="entry name" value="B-cell CLL/lymphoma 6, member B"/>
    <property type="match status" value="2"/>
</dbReference>
<evidence type="ECO:0000259" key="8">
    <source>
        <dbReference type="PROSITE" id="PS50157"/>
    </source>
</evidence>
<feature type="domain" description="C2H2-type" evidence="8">
    <location>
        <begin position="255"/>
        <end position="282"/>
    </location>
</feature>
<evidence type="ECO:0000256" key="1">
    <source>
        <dbReference type="ARBA" id="ARBA00022723"/>
    </source>
</evidence>
<reference evidence="9" key="1">
    <citation type="submission" date="2025-08" db="UniProtKB">
        <authorList>
            <consortium name="Ensembl"/>
        </authorList>
    </citation>
    <scope>IDENTIFICATION</scope>
</reference>
<dbReference type="PANTHER" id="PTHR24377">
    <property type="entry name" value="IP01015P-RELATED"/>
    <property type="match status" value="1"/>
</dbReference>
<dbReference type="FunFam" id="3.30.160.60:FF:001345">
    <property type="entry name" value="zinc finger protein 646"/>
    <property type="match status" value="2"/>
</dbReference>
<feature type="domain" description="C2H2-type" evidence="8">
    <location>
        <begin position="228"/>
        <end position="250"/>
    </location>
</feature>
<dbReference type="Gene3D" id="3.30.160.60">
    <property type="entry name" value="Classic Zinc Finger"/>
    <property type="match status" value="8"/>
</dbReference>
<sequence>MSDGSQSSGASPGGRAAPGSSPEDLERRFKCGECGKSYRHAGSLVNHKRCHQTGQYQCSVCGKHLSVRDLNTSDVRLYTDLGLASFPSSDNKKTAATCDTGSASDTDGILSRSLFPPPTVLSPYRCEECGRSYRHASSLLNHRHTHRVGVFQCGVCPKTFCNLLALKNHRRIHSEARRHLCPDCGKAFRVSSQLFAHRRVHLRQSALTCRPCCRAFPTLAGYRAERPYACEQCGRSYRHASSLLNHRNSHRMGAFSCGACHKQFKNLMSLKNHRRIHTEPRRHLCPDCGKAFRVSSQLLCHRRIHTREKPFTCQHCDRCFSSRSNLRHHAKVHWSGRGQG</sequence>
<dbReference type="SUPFAM" id="SSF57667">
    <property type="entry name" value="beta-beta-alpha zinc fingers"/>
    <property type="match status" value="5"/>
</dbReference>
<dbReference type="GO" id="GO:0005694">
    <property type="term" value="C:chromosome"/>
    <property type="evidence" value="ECO:0007669"/>
    <property type="project" value="UniProtKB-ARBA"/>
</dbReference>
<keyword evidence="2" id="KW-0677">Repeat</keyword>
<name>A0A3B4ATG3_9GOBI</name>
<evidence type="ECO:0000313" key="10">
    <source>
        <dbReference type="Proteomes" id="UP000261520"/>
    </source>
</evidence>
<dbReference type="PROSITE" id="PS50157">
    <property type="entry name" value="ZINC_FINGER_C2H2_2"/>
    <property type="match status" value="8"/>
</dbReference>
<feature type="region of interest" description="Disordered" evidence="7">
    <location>
        <begin position="90"/>
        <end position="111"/>
    </location>
</feature>
<protein>
    <recommendedName>
        <fullName evidence="8">C2H2-type domain-containing protein</fullName>
    </recommendedName>
</protein>
<organism evidence="9 10">
    <name type="scientific">Periophthalmus magnuspinnatus</name>
    <dbReference type="NCBI Taxonomy" id="409849"/>
    <lineage>
        <taxon>Eukaryota</taxon>
        <taxon>Metazoa</taxon>
        <taxon>Chordata</taxon>
        <taxon>Craniata</taxon>
        <taxon>Vertebrata</taxon>
        <taxon>Euteleostomi</taxon>
        <taxon>Actinopterygii</taxon>
        <taxon>Neopterygii</taxon>
        <taxon>Teleostei</taxon>
        <taxon>Neoteleostei</taxon>
        <taxon>Acanthomorphata</taxon>
        <taxon>Gobiaria</taxon>
        <taxon>Gobiiformes</taxon>
        <taxon>Gobioidei</taxon>
        <taxon>Gobiidae</taxon>
        <taxon>Oxudercinae</taxon>
        <taxon>Periophthalmus</taxon>
    </lineage>
</organism>
<dbReference type="SMART" id="SM00355">
    <property type="entry name" value="ZnF_C2H2"/>
    <property type="match status" value="8"/>
</dbReference>
<dbReference type="Proteomes" id="UP000261520">
    <property type="component" value="Unplaced"/>
</dbReference>
<accession>A0A3B4ATG3</accession>